<comment type="caution">
    <text evidence="3">The sequence shown here is derived from an EMBL/GenBank/DDBJ whole genome shotgun (WGS) entry which is preliminary data.</text>
</comment>
<feature type="region of interest" description="Disordered" evidence="1">
    <location>
        <begin position="151"/>
        <end position="180"/>
    </location>
</feature>
<protein>
    <submittedName>
        <fullName evidence="3">N-acetyltransferase</fullName>
    </submittedName>
</protein>
<organism evidence="3 4">
    <name type="scientific">Deinococcus malanensis</name>
    <dbReference type="NCBI Taxonomy" id="1706855"/>
    <lineage>
        <taxon>Bacteria</taxon>
        <taxon>Thermotogati</taxon>
        <taxon>Deinococcota</taxon>
        <taxon>Deinococci</taxon>
        <taxon>Deinococcales</taxon>
        <taxon>Deinococcaceae</taxon>
        <taxon>Deinococcus</taxon>
    </lineage>
</organism>
<dbReference type="SUPFAM" id="SSF55729">
    <property type="entry name" value="Acyl-CoA N-acyltransferases (Nat)"/>
    <property type="match status" value="1"/>
</dbReference>
<dbReference type="PROSITE" id="PS51186">
    <property type="entry name" value="GNAT"/>
    <property type="match status" value="1"/>
</dbReference>
<feature type="domain" description="N-acetyltransferase" evidence="2">
    <location>
        <begin position="1"/>
        <end position="152"/>
    </location>
</feature>
<accession>A0ABQ2EZ72</accession>
<dbReference type="EMBL" id="BMPP01000009">
    <property type="protein sequence ID" value="GGK28653.1"/>
    <property type="molecule type" value="Genomic_DNA"/>
</dbReference>
<dbReference type="Gene3D" id="3.40.630.30">
    <property type="match status" value="1"/>
</dbReference>
<evidence type="ECO:0000259" key="2">
    <source>
        <dbReference type="PROSITE" id="PS51186"/>
    </source>
</evidence>
<name>A0ABQ2EZ72_9DEIO</name>
<dbReference type="InterPro" id="IPR000182">
    <property type="entry name" value="GNAT_dom"/>
</dbReference>
<reference evidence="4" key="1">
    <citation type="journal article" date="2019" name="Int. J. Syst. Evol. Microbiol.">
        <title>The Global Catalogue of Microorganisms (GCM) 10K type strain sequencing project: providing services to taxonomists for standard genome sequencing and annotation.</title>
        <authorList>
            <consortium name="The Broad Institute Genomics Platform"/>
            <consortium name="The Broad Institute Genome Sequencing Center for Infectious Disease"/>
            <person name="Wu L."/>
            <person name="Ma J."/>
        </authorList>
    </citation>
    <scope>NUCLEOTIDE SEQUENCE [LARGE SCALE GENOMIC DNA]</scope>
    <source>
        <strain evidence="4">JCM 30331</strain>
    </source>
</reference>
<evidence type="ECO:0000256" key="1">
    <source>
        <dbReference type="SAM" id="MobiDB-lite"/>
    </source>
</evidence>
<feature type="compositionally biased region" description="Polar residues" evidence="1">
    <location>
        <begin position="151"/>
        <end position="163"/>
    </location>
</feature>
<dbReference type="RefSeq" id="WP_189008514.1">
    <property type="nucleotide sequence ID" value="NZ_BMPP01000009.1"/>
</dbReference>
<proteinExistence type="predicted"/>
<dbReference type="Proteomes" id="UP000647587">
    <property type="component" value="Unassembled WGS sequence"/>
</dbReference>
<gene>
    <name evidence="3" type="ORF">GCM10008955_22960</name>
</gene>
<dbReference type="InterPro" id="IPR016181">
    <property type="entry name" value="Acyl_CoA_acyltransferase"/>
</dbReference>
<evidence type="ECO:0000313" key="3">
    <source>
        <dbReference type="EMBL" id="GGK28653.1"/>
    </source>
</evidence>
<evidence type="ECO:0000313" key="4">
    <source>
        <dbReference type="Proteomes" id="UP000647587"/>
    </source>
</evidence>
<dbReference type="Pfam" id="PF00583">
    <property type="entry name" value="Acetyltransf_1"/>
    <property type="match status" value="1"/>
</dbReference>
<sequence length="180" mass="20242">MNSTPLALHHAPLLYRLYTEAPGYFTLLGTRVPSQKEVERDVEIALLDPRRRLELLHDDHGELVGSLDYKLDFPEPGDLTINLLLITEGRQSQRLGEQAIRNLETRLPRGTTRLLASVLGDNPRGARFWERQGFTFTLDARPVMSWYAKTLQPSSPASSTPEDTSPRDPAGTPNLSYVPH</sequence>
<keyword evidence="4" id="KW-1185">Reference proteome</keyword>